<proteinExistence type="predicted"/>
<reference evidence="1 2" key="1">
    <citation type="submission" date="2020-08" db="EMBL/GenBank/DDBJ databases">
        <title>Draft genome sequence of Parasphingopyxis sp. GrpM-11.</title>
        <authorList>
            <person name="Oh J."/>
            <person name="Roh D.-H."/>
        </authorList>
    </citation>
    <scope>NUCLEOTIDE SEQUENCE [LARGE SCALE GENOMIC DNA]</scope>
    <source>
        <strain evidence="1 2">GrpM-11</strain>
    </source>
</reference>
<dbReference type="RefSeq" id="WP_185799661.1">
    <property type="nucleotide sequence ID" value="NZ_JACJVJ010000001.1"/>
</dbReference>
<evidence type="ECO:0000313" key="1">
    <source>
        <dbReference type="EMBL" id="MBC2776373.1"/>
    </source>
</evidence>
<comment type="caution">
    <text evidence="1">The sequence shown here is derived from an EMBL/GenBank/DDBJ whole genome shotgun (WGS) entry which is preliminary data.</text>
</comment>
<accession>A0A842HV27</accession>
<evidence type="ECO:0000313" key="2">
    <source>
        <dbReference type="Proteomes" id="UP000564378"/>
    </source>
</evidence>
<sequence>MTEGDFGEQGFRLKPMPGGKVVAVPAFGPSEQLNAVIEARFGRKRLFGKEDAIALGAAEAALREIGLPWRAVARVAVGNILTCGDPRALAAVEMKHLAVLLVTPAGDPVAVIDSGCDAAVREALRRAGIALIGDDAADLRRELSGLSRRKPFIAASA</sequence>
<dbReference type="Proteomes" id="UP000564378">
    <property type="component" value="Unassembled WGS sequence"/>
</dbReference>
<gene>
    <name evidence="1" type="ORF">H6P80_01945</name>
</gene>
<protein>
    <submittedName>
        <fullName evidence="1">Uncharacterized protein</fullName>
    </submittedName>
</protein>
<dbReference type="AlphaFoldDB" id="A0A842HV27"/>
<organism evidence="1 2">
    <name type="scientific">Parasphingopyxis marina</name>
    <dbReference type="NCBI Taxonomy" id="2761622"/>
    <lineage>
        <taxon>Bacteria</taxon>
        <taxon>Pseudomonadati</taxon>
        <taxon>Pseudomonadota</taxon>
        <taxon>Alphaproteobacteria</taxon>
        <taxon>Sphingomonadales</taxon>
        <taxon>Sphingomonadaceae</taxon>
        <taxon>Parasphingopyxis</taxon>
    </lineage>
</organism>
<keyword evidence="2" id="KW-1185">Reference proteome</keyword>
<name>A0A842HV27_9SPHN</name>
<dbReference type="EMBL" id="JACJVJ010000001">
    <property type="protein sequence ID" value="MBC2776373.1"/>
    <property type="molecule type" value="Genomic_DNA"/>
</dbReference>